<dbReference type="AlphaFoldDB" id="A0A2U1LFJ1"/>
<keyword evidence="5" id="KW-0812">Transmembrane</keyword>
<comment type="caution">
    <text evidence="6">The sequence shown here is derived from an EMBL/GenBank/DDBJ whole genome shotgun (WGS) entry which is preliminary data.</text>
</comment>
<dbReference type="EMBL" id="PKPP01009667">
    <property type="protein sequence ID" value="PWA47742.1"/>
    <property type="molecule type" value="Genomic_DNA"/>
</dbReference>
<evidence type="ECO:0000313" key="7">
    <source>
        <dbReference type="Proteomes" id="UP000245207"/>
    </source>
</evidence>
<organism evidence="6 7">
    <name type="scientific">Artemisia annua</name>
    <name type="common">Sweet wormwood</name>
    <dbReference type="NCBI Taxonomy" id="35608"/>
    <lineage>
        <taxon>Eukaryota</taxon>
        <taxon>Viridiplantae</taxon>
        <taxon>Streptophyta</taxon>
        <taxon>Embryophyta</taxon>
        <taxon>Tracheophyta</taxon>
        <taxon>Spermatophyta</taxon>
        <taxon>Magnoliopsida</taxon>
        <taxon>eudicotyledons</taxon>
        <taxon>Gunneridae</taxon>
        <taxon>Pentapetalae</taxon>
        <taxon>asterids</taxon>
        <taxon>campanulids</taxon>
        <taxon>Asterales</taxon>
        <taxon>Asteraceae</taxon>
        <taxon>Asteroideae</taxon>
        <taxon>Anthemideae</taxon>
        <taxon>Artemisiinae</taxon>
        <taxon>Artemisia</taxon>
    </lineage>
</organism>
<dbReference type="STRING" id="35608.A0A2U1LFJ1"/>
<evidence type="ECO:0000256" key="3">
    <source>
        <dbReference type="ARBA" id="ARBA00023034"/>
    </source>
</evidence>
<comment type="subcellular location">
    <subcellularLocation>
        <location evidence="1">Golgi apparatus</location>
    </subcellularLocation>
</comment>
<accession>A0A2U1LFJ1</accession>
<evidence type="ECO:0000256" key="5">
    <source>
        <dbReference type="SAM" id="Phobius"/>
    </source>
</evidence>
<dbReference type="GO" id="GO:0071555">
    <property type="term" value="P:cell wall organization"/>
    <property type="evidence" value="ECO:0007669"/>
    <property type="project" value="UniProtKB-KW"/>
</dbReference>
<keyword evidence="5" id="KW-0472">Membrane</keyword>
<proteinExistence type="inferred from homology"/>
<name>A0A2U1LFJ1_ARTAN</name>
<feature type="transmembrane region" description="Helical" evidence="5">
    <location>
        <begin position="107"/>
        <end position="128"/>
    </location>
</feature>
<dbReference type="Pfam" id="PF03214">
    <property type="entry name" value="RGP"/>
    <property type="match status" value="1"/>
</dbReference>
<evidence type="ECO:0000256" key="1">
    <source>
        <dbReference type="ARBA" id="ARBA00004555"/>
    </source>
</evidence>
<keyword evidence="3" id="KW-0333">Golgi apparatus</keyword>
<gene>
    <name evidence="6" type="ORF">CTI12_AA496480</name>
</gene>
<evidence type="ECO:0000256" key="2">
    <source>
        <dbReference type="ARBA" id="ARBA00008986"/>
    </source>
</evidence>
<dbReference type="GO" id="GO:0005794">
    <property type="term" value="C:Golgi apparatus"/>
    <property type="evidence" value="ECO:0007669"/>
    <property type="project" value="UniProtKB-SubCell"/>
</dbReference>
<dbReference type="Proteomes" id="UP000245207">
    <property type="component" value="Unassembled WGS sequence"/>
</dbReference>
<sequence length="130" mass="14342">MRNSLYVDAVIDCTEEFYDANDGTTVLTALKLAKEGSLDGKQWKTNERGSAIDSPKKEWEGVKLMEELVPFFQTLKLSSNVITAEACLTEMAAELKKRDKMSTFPRAVKTALPFAPLLAVLTSSILAIPK</sequence>
<evidence type="ECO:0000256" key="4">
    <source>
        <dbReference type="ARBA" id="ARBA00023316"/>
    </source>
</evidence>
<keyword evidence="5" id="KW-1133">Transmembrane helix</keyword>
<evidence type="ECO:0000313" key="6">
    <source>
        <dbReference type="EMBL" id="PWA47742.1"/>
    </source>
</evidence>
<comment type="similarity">
    <text evidence="2">Belongs to the RGP family.</text>
</comment>
<keyword evidence="7" id="KW-1185">Reference proteome</keyword>
<dbReference type="InterPro" id="IPR037595">
    <property type="entry name" value="RGP_fam"/>
</dbReference>
<keyword evidence="4" id="KW-0961">Cell wall biogenesis/degradation</keyword>
<reference evidence="6 7" key="1">
    <citation type="journal article" date="2018" name="Mol. Plant">
        <title>The genome of Artemisia annua provides insight into the evolution of Asteraceae family and artemisinin biosynthesis.</title>
        <authorList>
            <person name="Shen Q."/>
            <person name="Zhang L."/>
            <person name="Liao Z."/>
            <person name="Wang S."/>
            <person name="Yan T."/>
            <person name="Shi P."/>
            <person name="Liu M."/>
            <person name="Fu X."/>
            <person name="Pan Q."/>
            <person name="Wang Y."/>
            <person name="Lv Z."/>
            <person name="Lu X."/>
            <person name="Zhang F."/>
            <person name="Jiang W."/>
            <person name="Ma Y."/>
            <person name="Chen M."/>
            <person name="Hao X."/>
            <person name="Li L."/>
            <person name="Tang Y."/>
            <person name="Lv G."/>
            <person name="Zhou Y."/>
            <person name="Sun X."/>
            <person name="Brodelius P.E."/>
            <person name="Rose J.K.C."/>
            <person name="Tang K."/>
        </authorList>
    </citation>
    <scope>NUCLEOTIDE SEQUENCE [LARGE SCALE GENOMIC DNA]</scope>
    <source>
        <strain evidence="7">cv. Huhao1</strain>
        <tissue evidence="6">Leaf</tissue>
    </source>
</reference>
<protein>
    <submittedName>
        <fullName evidence="6">Reversibly glycosylated polypeptide family</fullName>
    </submittedName>
</protein>